<sequence>MGIRFTSIGLNKCQMSFFHFMVYILIKNLYNKEICNKMTHVPNDTELMLRDDALEYRNLNLQFRKAELILAGFCIKTTVNDSLLLGHVIGMDLKSLLITALYLGKKPIVDKFISYDNDLHTRDAVANLLISKFPIKRKTYRTLQKAYRDYTEDVQFDLPLADRFLKEEKLYINHLAIEGKEDHILWEYINKLSRQEINHILLNANIASTPYSRENRHIVFAAFMPVSNMPMVPIPTIKVKTNKLSTLLDLISDVYDKNEQYLNVFEDRSDESCPVCLEKLNKDVRETKCNHLFHRSCILTWLKHGNNCPLCKTKIITTNLL</sequence>
<dbReference type="PANTHER" id="PTHR45969:SF69">
    <property type="entry name" value="FINGER DOMAIN PROTEIN, PUTATIVE (AFU_ORTHOLOGUE AFUA_3G12190)-RELATED"/>
    <property type="match status" value="1"/>
</dbReference>
<dbReference type="GO" id="GO:0016567">
    <property type="term" value="P:protein ubiquitination"/>
    <property type="evidence" value="ECO:0007669"/>
    <property type="project" value="TreeGrafter"/>
</dbReference>
<evidence type="ECO:0000313" key="6">
    <source>
        <dbReference type="EMBL" id="QXT57803.1"/>
    </source>
</evidence>
<name>A0A8F6UB01_9VIRU</name>
<proteinExistence type="predicted"/>
<dbReference type="GO" id="GO:0008270">
    <property type="term" value="F:zinc ion binding"/>
    <property type="evidence" value="ECO:0007669"/>
    <property type="project" value="UniProtKB-KW"/>
</dbReference>
<keyword evidence="1" id="KW-0479">Metal-binding</keyword>
<keyword evidence="2 4" id="KW-0863">Zinc-finger</keyword>
<dbReference type="InterPro" id="IPR013083">
    <property type="entry name" value="Znf_RING/FYVE/PHD"/>
</dbReference>
<dbReference type="Gene3D" id="3.30.40.10">
    <property type="entry name" value="Zinc/RING finger domain, C3HC4 (zinc finger)"/>
    <property type="match status" value="1"/>
</dbReference>
<dbReference type="CDD" id="cd16454">
    <property type="entry name" value="RING-H2_PA-TM-RING"/>
    <property type="match status" value="1"/>
</dbReference>
<keyword evidence="3" id="KW-0862">Zinc</keyword>
<dbReference type="PROSITE" id="PS50089">
    <property type="entry name" value="ZF_RING_2"/>
    <property type="match status" value="1"/>
</dbReference>
<accession>A0A8F6UB01</accession>
<dbReference type="SMART" id="SM00184">
    <property type="entry name" value="RING"/>
    <property type="match status" value="1"/>
</dbReference>
<evidence type="ECO:0000256" key="3">
    <source>
        <dbReference type="ARBA" id="ARBA00022833"/>
    </source>
</evidence>
<reference evidence="6" key="1">
    <citation type="submission" date="2021-02" db="EMBL/GenBank/DDBJ databases">
        <title>Distinct virome patterns of the invasive cane toad (Rhinella marina) across its native and introduced ranges.</title>
        <authorList>
            <person name="Russo A.G."/>
            <person name="Harding E.F."/>
            <person name="Yan G.J."/>
            <person name="Selechnik D."/>
            <person name="Ducatez S."/>
            <person name="DeVore J.L."/>
            <person name="Zhou J."/>
            <person name="Sarma R.R."/>
            <person name="Lee Y.P."/>
            <person name="Richardson M.F."/>
            <person name="Shine R."/>
            <person name="Rollins L.A."/>
            <person name="White P.A."/>
        </authorList>
    </citation>
    <scope>NUCLEOTIDE SEQUENCE</scope>
</reference>
<organism evidence="6">
    <name type="scientific">Rhinella marina erythrocytic-like virus</name>
    <dbReference type="NCBI Taxonomy" id="2859906"/>
    <lineage>
        <taxon>Viruses</taxon>
        <taxon>Varidnaviria</taxon>
        <taxon>Bamfordvirae</taxon>
        <taxon>Nucleocytoviricota</taxon>
        <taxon>Megaviricetes</taxon>
        <taxon>Pimascovirales</taxon>
        <taxon>Pimascovirales incertae sedis</taxon>
        <taxon>Iridoviridae</taxon>
    </lineage>
</organism>
<dbReference type="InterPro" id="IPR001841">
    <property type="entry name" value="Znf_RING"/>
</dbReference>
<evidence type="ECO:0000259" key="5">
    <source>
        <dbReference type="PROSITE" id="PS50089"/>
    </source>
</evidence>
<protein>
    <submittedName>
        <fullName evidence="6">E3 ubiquitin-protein ligase-like protein</fullName>
    </submittedName>
</protein>
<dbReference type="EMBL" id="MW582933">
    <property type="protein sequence ID" value="QXT57803.1"/>
    <property type="molecule type" value="Genomic_DNA"/>
</dbReference>
<dbReference type="GO" id="GO:0061630">
    <property type="term" value="F:ubiquitin protein ligase activity"/>
    <property type="evidence" value="ECO:0007669"/>
    <property type="project" value="TreeGrafter"/>
</dbReference>
<evidence type="ECO:0000256" key="4">
    <source>
        <dbReference type="PROSITE-ProRule" id="PRU00175"/>
    </source>
</evidence>
<dbReference type="Pfam" id="PF13639">
    <property type="entry name" value="zf-RING_2"/>
    <property type="match status" value="1"/>
</dbReference>
<evidence type="ECO:0000256" key="1">
    <source>
        <dbReference type="ARBA" id="ARBA00022723"/>
    </source>
</evidence>
<dbReference type="SUPFAM" id="SSF57850">
    <property type="entry name" value="RING/U-box"/>
    <property type="match status" value="1"/>
</dbReference>
<evidence type="ECO:0000256" key="2">
    <source>
        <dbReference type="ARBA" id="ARBA00022771"/>
    </source>
</evidence>
<dbReference type="PANTHER" id="PTHR45969">
    <property type="entry name" value="RING ZINC FINGER PROTEIN-RELATED"/>
    <property type="match status" value="1"/>
</dbReference>
<feature type="domain" description="RING-type" evidence="5">
    <location>
        <begin position="273"/>
        <end position="312"/>
    </location>
</feature>